<name>A0A0H2R8K3_9AGAM</name>
<dbReference type="Proteomes" id="UP000053477">
    <property type="component" value="Unassembled WGS sequence"/>
</dbReference>
<organism evidence="1 2">
    <name type="scientific">Schizopora paradoxa</name>
    <dbReference type="NCBI Taxonomy" id="27342"/>
    <lineage>
        <taxon>Eukaryota</taxon>
        <taxon>Fungi</taxon>
        <taxon>Dikarya</taxon>
        <taxon>Basidiomycota</taxon>
        <taxon>Agaricomycotina</taxon>
        <taxon>Agaricomycetes</taxon>
        <taxon>Hymenochaetales</taxon>
        <taxon>Schizoporaceae</taxon>
        <taxon>Schizopora</taxon>
    </lineage>
</organism>
<dbReference type="InParanoid" id="A0A0H2R8K3"/>
<evidence type="ECO:0000313" key="1">
    <source>
        <dbReference type="EMBL" id="KLO05858.1"/>
    </source>
</evidence>
<evidence type="ECO:0000313" key="2">
    <source>
        <dbReference type="Proteomes" id="UP000053477"/>
    </source>
</evidence>
<dbReference type="SUPFAM" id="SSF57701">
    <property type="entry name" value="Zn2/Cys6 DNA-binding domain"/>
    <property type="match status" value="2"/>
</dbReference>
<proteinExistence type="predicted"/>
<sequence length="120" mass="12686">MADANQGLAPAQNGSGGLQIKMYTGTKSDRACNPCASMKRGCNGVSQGVCDRCRQGGVACYWPCLQCKKKTRKCTRSDEVATCSLCKKLNVECIPDIGMNGSMISNSQGAEQVLVSSVPE</sequence>
<gene>
    <name evidence="1" type="ORF">SCHPADRAFT_709354</name>
</gene>
<dbReference type="GO" id="GO:0008270">
    <property type="term" value="F:zinc ion binding"/>
    <property type="evidence" value="ECO:0007669"/>
    <property type="project" value="InterPro"/>
</dbReference>
<dbReference type="GO" id="GO:0000981">
    <property type="term" value="F:DNA-binding transcription factor activity, RNA polymerase II-specific"/>
    <property type="evidence" value="ECO:0007669"/>
    <property type="project" value="InterPro"/>
</dbReference>
<protein>
    <submittedName>
        <fullName evidence="1">Uncharacterized protein</fullName>
    </submittedName>
</protein>
<accession>A0A0H2R8K3</accession>
<keyword evidence="2" id="KW-1185">Reference proteome</keyword>
<dbReference type="EMBL" id="KQ086260">
    <property type="protein sequence ID" value="KLO05858.1"/>
    <property type="molecule type" value="Genomic_DNA"/>
</dbReference>
<dbReference type="InterPro" id="IPR036864">
    <property type="entry name" value="Zn2-C6_fun-type_DNA-bd_sf"/>
</dbReference>
<dbReference type="AlphaFoldDB" id="A0A0H2R8K3"/>
<reference evidence="1 2" key="1">
    <citation type="submission" date="2015-04" db="EMBL/GenBank/DDBJ databases">
        <title>Complete genome sequence of Schizopora paradoxa KUC8140, a cosmopolitan wood degrader in East Asia.</title>
        <authorList>
            <consortium name="DOE Joint Genome Institute"/>
            <person name="Min B."/>
            <person name="Park H."/>
            <person name="Jang Y."/>
            <person name="Kim J.-J."/>
            <person name="Kim K.H."/>
            <person name="Pangilinan J."/>
            <person name="Lipzen A."/>
            <person name="Riley R."/>
            <person name="Grigoriev I.V."/>
            <person name="Spatafora J.W."/>
            <person name="Choi I.-G."/>
        </authorList>
    </citation>
    <scope>NUCLEOTIDE SEQUENCE [LARGE SCALE GENOMIC DNA]</scope>
    <source>
        <strain evidence="1 2">KUC8140</strain>
    </source>
</reference>